<dbReference type="EMBL" id="WIXI01000042">
    <property type="protein sequence ID" value="MQY46660.1"/>
    <property type="molecule type" value="Genomic_DNA"/>
</dbReference>
<proteinExistence type="predicted"/>
<keyword evidence="2" id="KW-1185">Reference proteome</keyword>
<dbReference type="Proteomes" id="UP000435138">
    <property type="component" value="Unassembled WGS sequence"/>
</dbReference>
<reference evidence="1 2" key="1">
    <citation type="submission" date="2019-11" db="EMBL/GenBank/DDBJ databases">
        <title>Genome analysis of Rhizobacterium cereale a novel genus and species isolated from maize roots in North Spain.</title>
        <authorList>
            <person name="Menendez E."/>
            <person name="Flores-Felix J.D."/>
            <person name="Ramirez-Bahena M.-H."/>
            <person name="Igual J.M."/>
            <person name="Garcia-Fraile P."/>
            <person name="Peix A."/>
            <person name="Velazquez E."/>
        </authorList>
    </citation>
    <scope>NUCLEOTIDE SEQUENCE [LARGE SCALE GENOMIC DNA]</scope>
    <source>
        <strain evidence="1 2">RZME27</strain>
    </source>
</reference>
<organism evidence="1 2">
    <name type="scientific">Endobacterium cereale</name>
    <dbReference type="NCBI Taxonomy" id="2663029"/>
    <lineage>
        <taxon>Bacteria</taxon>
        <taxon>Pseudomonadati</taxon>
        <taxon>Pseudomonadota</taxon>
        <taxon>Alphaproteobacteria</taxon>
        <taxon>Hyphomicrobiales</taxon>
        <taxon>Rhizobiaceae</taxon>
        <taxon>Endobacterium</taxon>
    </lineage>
</organism>
<protein>
    <submittedName>
        <fullName evidence="1">DUF4279 domain-containing protein</fullName>
    </submittedName>
</protein>
<dbReference type="RefSeq" id="WP_153354155.1">
    <property type="nucleotide sequence ID" value="NZ_JAYKOO010000010.1"/>
</dbReference>
<gene>
    <name evidence="1" type="ORF">GAO09_11490</name>
</gene>
<dbReference type="Pfam" id="PF14106">
    <property type="entry name" value="DUF4279"/>
    <property type="match status" value="1"/>
</dbReference>
<name>A0A6A8AAI8_9HYPH</name>
<accession>A0A6A8AAI8</accession>
<dbReference type="InterPro" id="IPR025459">
    <property type="entry name" value="DUF4279"/>
</dbReference>
<dbReference type="AlphaFoldDB" id="A0A6A8AAI8"/>
<sequence>MASSIRIDFSLFDTAQHPREVTQLLGIKPDKEVGKGERNEKLSLPRQSIWSLMSSEGDMDVEHYWKEIYSKLGPVVEDVEAVSASATSRITIIINVDGRLPSVIIPPSMSFFASKIGANIDIDYYE</sequence>
<evidence type="ECO:0000313" key="1">
    <source>
        <dbReference type="EMBL" id="MQY46660.1"/>
    </source>
</evidence>
<comment type="caution">
    <text evidence="1">The sequence shown here is derived from an EMBL/GenBank/DDBJ whole genome shotgun (WGS) entry which is preliminary data.</text>
</comment>
<evidence type="ECO:0000313" key="2">
    <source>
        <dbReference type="Proteomes" id="UP000435138"/>
    </source>
</evidence>